<dbReference type="Gene3D" id="3.10.50.40">
    <property type="match status" value="1"/>
</dbReference>
<evidence type="ECO:0000256" key="1">
    <source>
        <dbReference type="PROSITE-ProRule" id="PRU00278"/>
    </source>
</evidence>
<dbReference type="PROSITE" id="PS01096">
    <property type="entry name" value="PPIC_PPIASE_1"/>
    <property type="match status" value="1"/>
</dbReference>
<dbReference type="EC" id="5.2.1.8" evidence="4"/>
<keyword evidence="5" id="KW-1185">Reference proteome</keyword>
<evidence type="ECO:0000313" key="4">
    <source>
        <dbReference type="EMBL" id="WFD10493.1"/>
    </source>
</evidence>
<dbReference type="PANTHER" id="PTHR47245">
    <property type="entry name" value="PEPTIDYLPROLYL ISOMERASE"/>
    <property type="match status" value="1"/>
</dbReference>
<sequence length="333" mass="38384">MFDMKKIMAVLLMALMVFSLTACDSKESKDVVAKVNDRVITVSEYEKTLAMYKKNFEGIYGPDIWTTEVEKGKTVIEVIKEQVLNNMINDEVVYQAAQKEKITVEDKDVDTQLKQFNTQLESNKEFKTFLKENDIDEQFLKNQLKKDMVISKYKENYIGSLEINDEKLKEYYDNNKEQYKKEEVKASHILFKTVGDDMKPVSDEDKKAAKKKADDILVRAKNGEDFASLAKEYSEDTVSGNNGGDLGYFGKGVMVPEFEKVAFGMNPGEISDLVESQFGYHIIKVIDKVNEIIPFEDVKNQIKVNMETDSYKEKIQQLEKDTKIEKHEKNIKK</sequence>
<dbReference type="InterPro" id="IPR027304">
    <property type="entry name" value="Trigger_fact/SurA_dom_sf"/>
</dbReference>
<dbReference type="Gene3D" id="1.10.4030.10">
    <property type="entry name" value="Porin chaperone SurA, peptide-binding domain"/>
    <property type="match status" value="1"/>
</dbReference>
<dbReference type="Pfam" id="PF13624">
    <property type="entry name" value="SurA_N_3"/>
    <property type="match status" value="1"/>
</dbReference>
<name>A0ABY8EC43_9FIRM</name>
<dbReference type="GO" id="GO:0003755">
    <property type="term" value="F:peptidyl-prolyl cis-trans isomerase activity"/>
    <property type="evidence" value="ECO:0007669"/>
    <property type="project" value="UniProtKB-EC"/>
</dbReference>
<evidence type="ECO:0000259" key="3">
    <source>
        <dbReference type="PROSITE" id="PS50198"/>
    </source>
</evidence>
<feature type="domain" description="PpiC" evidence="3">
    <location>
        <begin position="181"/>
        <end position="287"/>
    </location>
</feature>
<keyword evidence="1 4" id="KW-0413">Isomerase</keyword>
<dbReference type="InterPro" id="IPR046357">
    <property type="entry name" value="PPIase_dom_sf"/>
</dbReference>
<dbReference type="InterPro" id="IPR050245">
    <property type="entry name" value="PrsA_foldase"/>
</dbReference>
<dbReference type="Pfam" id="PF13616">
    <property type="entry name" value="Rotamase_3"/>
    <property type="match status" value="1"/>
</dbReference>
<protein>
    <submittedName>
        <fullName evidence="4">Peptidylprolyl isomerase</fullName>
        <ecNumber evidence="4">5.2.1.8</ecNumber>
    </submittedName>
</protein>
<dbReference type="SUPFAM" id="SSF109998">
    <property type="entry name" value="Triger factor/SurA peptide-binding domain-like"/>
    <property type="match status" value="1"/>
</dbReference>
<dbReference type="EMBL" id="CP120733">
    <property type="protein sequence ID" value="WFD10493.1"/>
    <property type="molecule type" value="Genomic_DNA"/>
</dbReference>
<dbReference type="PROSITE" id="PS51257">
    <property type="entry name" value="PROKAR_LIPOPROTEIN"/>
    <property type="match status" value="1"/>
</dbReference>
<keyword evidence="1" id="KW-0697">Rotamase</keyword>
<keyword evidence="2" id="KW-0732">Signal</keyword>
<accession>A0ABY8EC43</accession>
<organism evidence="4 5">
    <name type="scientific">Tepidibacter hydrothermalis</name>
    <dbReference type="NCBI Taxonomy" id="3036126"/>
    <lineage>
        <taxon>Bacteria</taxon>
        <taxon>Bacillati</taxon>
        <taxon>Bacillota</taxon>
        <taxon>Clostridia</taxon>
        <taxon>Peptostreptococcales</taxon>
        <taxon>Peptostreptococcaceae</taxon>
        <taxon>Tepidibacter</taxon>
    </lineage>
</organism>
<dbReference type="SUPFAM" id="SSF54534">
    <property type="entry name" value="FKBP-like"/>
    <property type="match status" value="1"/>
</dbReference>
<dbReference type="PANTHER" id="PTHR47245:SF2">
    <property type="entry name" value="PEPTIDYL-PROLYL CIS-TRANS ISOMERASE HP_0175-RELATED"/>
    <property type="match status" value="1"/>
</dbReference>
<dbReference type="Proteomes" id="UP001222800">
    <property type="component" value="Chromosome"/>
</dbReference>
<feature type="signal peptide" evidence="2">
    <location>
        <begin position="1"/>
        <end position="22"/>
    </location>
</feature>
<dbReference type="PROSITE" id="PS50198">
    <property type="entry name" value="PPIC_PPIASE_2"/>
    <property type="match status" value="1"/>
</dbReference>
<feature type="chain" id="PRO_5045347609" evidence="2">
    <location>
        <begin position="23"/>
        <end position="333"/>
    </location>
</feature>
<evidence type="ECO:0000313" key="5">
    <source>
        <dbReference type="Proteomes" id="UP001222800"/>
    </source>
</evidence>
<dbReference type="InterPro" id="IPR000297">
    <property type="entry name" value="PPIase_PpiC"/>
</dbReference>
<dbReference type="InterPro" id="IPR023058">
    <property type="entry name" value="PPIase_PpiC_CS"/>
</dbReference>
<evidence type="ECO:0000256" key="2">
    <source>
        <dbReference type="SAM" id="SignalP"/>
    </source>
</evidence>
<proteinExistence type="predicted"/>
<reference evidence="4 5" key="1">
    <citation type="submission" date="2023-03" db="EMBL/GenBank/DDBJ databases">
        <title>Complete genome sequence of Tepidibacter sp. SWIR-1, isolated from a deep-sea hydrothermal vent.</title>
        <authorList>
            <person name="Li X."/>
        </authorList>
    </citation>
    <scope>NUCLEOTIDE SEQUENCE [LARGE SCALE GENOMIC DNA]</scope>
    <source>
        <strain evidence="4 5">SWIR-1</strain>
    </source>
</reference>
<gene>
    <name evidence="4" type="ORF">P4S50_00030</name>
</gene>